<gene>
    <name evidence="1" type="ORF">LCGC14_2586170</name>
</gene>
<evidence type="ECO:0000313" key="1">
    <source>
        <dbReference type="EMBL" id="KKL07421.1"/>
    </source>
</evidence>
<comment type="caution">
    <text evidence="1">The sequence shown here is derived from an EMBL/GenBank/DDBJ whole genome shotgun (WGS) entry which is preliminary data.</text>
</comment>
<organism evidence="1">
    <name type="scientific">marine sediment metagenome</name>
    <dbReference type="NCBI Taxonomy" id="412755"/>
    <lineage>
        <taxon>unclassified sequences</taxon>
        <taxon>metagenomes</taxon>
        <taxon>ecological metagenomes</taxon>
    </lineage>
</organism>
<sequence>MENGCKKCEALPSDKLCDMCELGQLEWDLETAQRAYIEKVNKILKEKQNEL</sequence>
<protein>
    <submittedName>
        <fullName evidence="1">Uncharacterized protein</fullName>
    </submittedName>
</protein>
<proteinExistence type="predicted"/>
<dbReference type="AlphaFoldDB" id="A0A0F9CP33"/>
<reference evidence="1" key="1">
    <citation type="journal article" date="2015" name="Nature">
        <title>Complex archaea that bridge the gap between prokaryotes and eukaryotes.</title>
        <authorList>
            <person name="Spang A."/>
            <person name="Saw J.H."/>
            <person name="Jorgensen S.L."/>
            <person name="Zaremba-Niedzwiedzka K."/>
            <person name="Martijn J."/>
            <person name="Lind A.E."/>
            <person name="van Eijk R."/>
            <person name="Schleper C."/>
            <person name="Guy L."/>
            <person name="Ettema T.J."/>
        </authorList>
    </citation>
    <scope>NUCLEOTIDE SEQUENCE</scope>
</reference>
<dbReference type="EMBL" id="LAZR01043299">
    <property type="protein sequence ID" value="KKL07421.1"/>
    <property type="molecule type" value="Genomic_DNA"/>
</dbReference>
<name>A0A0F9CP33_9ZZZZ</name>
<accession>A0A0F9CP33</accession>